<reference evidence="2 3" key="1">
    <citation type="submission" date="2020-08" db="EMBL/GenBank/DDBJ databases">
        <title>Genomic Encyclopedia of Type Strains, Phase IV (KMG-IV): sequencing the most valuable type-strain genomes for metagenomic binning, comparative biology and taxonomic classification.</title>
        <authorList>
            <person name="Goeker M."/>
        </authorList>
    </citation>
    <scope>NUCLEOTIDE SEQUENCE [LARGE SCALE GENOMIC DNA]</scope>
    <source>
        <strain evidence="2 3">YC6723</strain>
    </source>
</reference>
<name>A0A840FHR6_9SPHN</name>
<feature type="region of interest" description="Disordered" evidence="1">
    <location>
        <begin position="713"/>
        <end position="739"/>
    </location>
</feature>
<sequence length="832" mass="87939">MARLPLGGRRYQDLVKTIVFTGPTDLSGAAMRLQVRATPGAPGAPLVDLQAVGSAALEGITILRVETEGRRFRTTVQIRVLEATMRGLGAPAEIGGDAVLAYDLQVTPVGGEKAVWLEGEFWVLAAVTGAGGAPAGGDVGGMPRPRPDFGTAVATFQIGAATLAVQIGPGAGPRGQDAAPPGRIDITATQGQTRFPAVGDFSQFGFAYDDAAVIELNGQGLVPIDFSAPGGAAPIVLTVGADAGDVLTVHSFKLVGADPATGLDRLFFSIGKSARQKLREGIALDDARQSNDDDHNNALASLMDDGYRRIRLPGTRLGGLDKSGDYLLACNAWTNPEAAAGGFDALISSRGNVRSDTFLEGDGPRVSRIYNRGLGYALMANSLSGDPKDNLTNIGARRVGFYGAVEALGFAENNHLVAFAGVTGLTFDHCGFYGWQGDAIYDAHGFKPTDTAQNFDLRVVGCLFDGILKQNRNAISAESIAGMWVAFCTFLRMTLPGMPGPIDVEPLRTTGSDQAAAIKLLFNRFRDFTGSAMTMNLGPPDHYSAGLDVLMQGNTIEDGVLGFDVNGGVTPATIGAEKSDHNILVRDNHLRRVSKPMRLRGACGLDYRGNQHQDVDAILLGNLEGYANRRVTIDENRWLRGGLETGAVLLHDDTTIDCSFSRNELVDCGLRQTRASVLVIGRKGDVELRLNDNRVSDPDQRVAAFAAMGNQIGTISPRSEKSGNRFPDGQPPSAGNFNPPAPVRGVVATYVSDQQEVIQPGQAVPHDVPCPGATVGMTFRTYFPARQPSATDLYITSGICRVTNVVRFAIENVGTVAMTIAAGTTLLGVEEA</sequence>
<evidence type="ECO:0000313" key="3">
    <source>
        <dbReference type="Proteomes" id="UP000529795"/>
    </source>
</evidence>
<gene>
    <name evidence="2" type="ORF">GGQ80_000783</name>
</gene>
<dbReference type="AlphaFoldDB" id="A0A840FHR6"/>
<dbReference type="InterPro" id="IPR011050">
    <property type="entry name" value="Pectin_lyase_fold/virulence"/>
</dbReference>
<keyword evidence="3" id="KW-1185">Reference proteome</keyword>
<dbReference type="Gene3D" id="2.160.20.10">
    <property type="entry name" value="Single-stranded right-handed beta-helix, Pectin lyase-like"/>
    <property type="match status" value="1"/>
</dbReference>
<dbReference type="SUPFAM" id="SSF51126">
    <property type="entry name" value="Pectin lyase-like"/>
    <property type="match status" value="1"/>
</dbReference>
<organism evidence="2 3">
    <name type="scientific">Sphingomonas jinjuensis</name>
    <dbReference type="NCBI Taxonomy" id="535907"/>
    <lineage>
        <taxon>Bacteria</taxon>
        <taxon>Pseudomonadati</taxon>
        <taxon>Pseudomonadota</taxon>
        <taxon>Alphaproteobacteria</taxon>
        <taxon>Sphingomonadales</taxon>
        <taxon>Sphingomonadaceae</taxon>
        <taxon>Sphingomonas</taxon>
    </lineage>
</organism>
<evidence type="ECO:0000313" key="2">
    <source>
        <dbReference type="EMBL" id="MBB4152895.1"/>
    </source>
</evidence>
<dbReference type="Proteomes" id="UP000529795">
    <property type="component" value="Unassembled WGS sequence"/>
</dbReference>
<accession>A0A840FHR6</accession>
<protein>
    <submittedName>
        <fullName evidence="2">Uncharacterized protein</fullName>
    </submittedName>
</protein>
<dbReference type="InterPro" id="IPR012334">
    <property type="entry name" value="Pectin_lyas_fold"/>
</dbReference>
<evidence type="ECO:0000256" key="1">
    <source>
        <dbReference type="SAM" id="MobiDB-lite"/>
    </source>
</evidence>
<comment type="caution">
    <text evidence="2">The sequence shown here is derived from an EMBL/GenBank/DDBJ whole genome shotgun (WGS) entry which is preliminary data.</text>
</comment>
<dbReference type="EMBL" id="JACIEV010000002">
    <property type="protein sequence ID" value="MBB4152895.1"/>
    <property type="molecule type" value="Genomic_DNA"/>
</dbReference>
<proteinExistence type="predicted"/>